<reference evidence="3" key="1">
    <citation type="submission" date="2016-12" db="EMBL/GenBank/DDBJ databases">
        <title>Draft Genome Sequences od Carboxydothermus pertinax and islandicus, Hydrogenogenic Carboxydotrophic Bacteria.</title>
        <authorList>
            <person name="Fukuyama Y."/>
            <person name="Ohmae K."/>
            <person name="Yoneda Y."/>
            <person name="Yoshida T."/>
            <person name="Sako Y."/>
        </authorList>
    </citation>
    <scope>NUCLEOTIDE SEQUENCE [LARGE SCALE GENOMIC DNA]</scope>
    <source>
        <strain evidence="3">Ug1</strain>
    </source>
</reference>
<evidence type="ECO:0000313" key="3">
    <source>
        <dbReference type="Proteomes" id="UP000187485"/>
    </source>
</evidence>
<protein>
    <submittedName>
        <fullName evidence="2">Uncharacterized protein</fullName>
    </submittedName>
</protein>
<accession>A0A1L8CS71</accession>
<keyword evidence="1" id="KW-0472">Membrane</keyword>
<feature type="transmembrane region" description="Helical" evidence="1">
    <location>
        <begin position="7"/>
        <end position="34"/>
    </location>
</feature>
<dbReference type="STRING" id="870242.cpu_02950"/>
<gene>
    <name evidence="2" type="ORF">cpu_02950</name>
</gene>
<dbReference type="RefSeq" id="WP_143299292.1">
    <property type="nucleotide sequence ID" value="NZ_BDJK01000006.1"/>
</dbReference>
<evidence type="ECO:0000256" key="1">
    <source>
        <dbReference type="SAM" id="Phobius"/>
    </source>
</evidence>
<proteinExistence type="predicted"/>
<comment type="caution">
    <text evidence="2">The sequence shown here is derived from an EMBL/GenBank/DDBJ whole genome shotgun (WGS) entry which is preliminary data.</text>
</comment>
<name>A0A1L8CS71_9THEO</name>
<sequence>MKKILMWLFVPILIVISGYLFFFLAAFLAASTYYDALTMGDTNSVVRLMFKNSSRERSKIDQKFGEALSWDDSRYLTFKIVGVTFLEKGFNYPEVVVKITRKDVAGVRDYEERLVLEKKGLGYRVKAITFSDDPLAKYRDQDPGENLTDAEKLVQDLNLFPAEIMEVIITDKFKHQVKFVQGKNDKEIKILAKGIREATPITHNFLENYNYTLKIKTKSPKEKAKEVQINYSSDFKIIKVGEKIFKASPALQFLMGNNNV</sequence>
<dbReference type="EMBL" id="BDJK01000006">
    <property type="protein sequence ID" value="GAV21785.1"/>
    <property type="molecule type" value="Genomic_DNA"/>
</dbReference>
<keyword evidence="3" id="KW-1185">Reference proteome</keyword>
<keyword evidence="1" id="KW-1133">Transmembrane helix</keyword>
<dbReference type="AlphaFoldDB" id="A0A1L8CS71"/>
<keyword evidence="1" id="KW-0812">Transmembrane</keyword>
<organism evidence="2 3">
    <name type="scientific">Carboxydothermus pertinax</name>
    <dbReference type="NCBI Taxonomy" id="870242"/>
    <lineage>
        <taxon>Bacteria</taxon>
        <taxon>Bacillati</taxon>
        <taxon>Bacillota</taxon>
        <taxon>Clostridia</taxon>
        <taxon>Thermoanaerobacterales</taxon>
        <taxon>Thermoanaerobacteraceae</taxon>
        <taxon>Carboxydothermus</taxon>
    </lineage>
</organism>
<dbReference type="OrthoDB" id="1723784at2"/>
<evidence type="ECO:0000313" key="2">
    <source>
        <dbReference type="EMBL" id="GAV21785.1"/>
    </source>
</evidence>
<dbReference type="Proteomes" id="UP000187485">
    <property type="component" value="Unassembled WGS sequence"/>
</dbReference>